<name>A0A9P0LH08_ACAOB</name>
<keyword evidence="2" id="KW-1185">Reference proteome</keyword>
<protein>
    <submittedName>
        <fullName evidence="1">Uncharacterized protein</fullName>
    </submittedName>
</protein>
<evidence type="ECO:0000313" key="1">
    <source>
        <dbReference type="EMBL" id="CAH1998285.1"/>
    </source>
</evidence>
<gene>
    <name evidence="1" type="ORF">ACAOBT_LOCUS24278</name>
</gene>
<organism evidence="1 2">
    <name type="scientific">Acanthoscelides obtectus</name>
    <name type="common">Bean weevil</name>
    <name type="synonym">Bruchus obtectus</name>
    <dbReference type="NCBI Taxonomy" id="200917"/>
    <lineage>
        <taxon>Eukaryota</taxon>
        <taxon>Metazoa</taxon>
        <taxon>Ecdysozoa</taxon>
        <taxon>Arthropoda</taxon>
        <taxon>Hexapoda</taxon>
        <taxon>Insecta</taxon>
        <taxon>Pterygota</taxon>
        <taxon>Neoptera</taxon>
        <taxon>Endopterygota</taxon>
        <taxon>Coleoptera</taxon>
        <taxon>Polyphaga</taxon>
        <taxon>Cucujiformia</taxon>
        <taxon>Chrysomeloidea</taxon>
        <taxon>Chrysomelidae</taxon>
        <taxon>Bruchinae</taxon>
        <taxon>Bruchini</taxon>
        <taxon>Acanthoscelides</taxon>
    </lineage>
</organism>
<dbReference type="AlphaFoldDB" id="A0A9P0LH08"/>
<sequence>MEDYGPTISLLASGTFVNDLRLVSRFRITIINFISIFQHIFIYWFSMWRITITELIAFYFIWRQTDTT</sequence>
<dbReference type="EMBL" id="CAKOFQ010007322">
    <property type="protein sequence ID" value="CAH1998285.1"/>
    <property type="molecule type" value="Genomic_DNA"/>
</dbReference>
<proteinExistence type="predicted"/>
<evidence type="ECO:0000313" key="2">
    <source>
        <dbReference type="Proteomes" id="UP001152888"/>
    </source>
</evidence>
<accession>A0A9P0LH08</accession>
<dbReference type="Proteomes" id="UP001152888">
    <property type="component" value="Unassembled WGS sequence"/>
</dbReference>
<comment type="caution">
    <text evidence="1">The sequence shown here is derived from an EMBL/GenBank/DDBJ whole genome shotgun (WGS) entry which is preliminary data.</text>
</comment>
<reference evidence="1" key="1">
    <citation type="submission" date="2022-03" db="EMBL/GenBank/DDBJ databases">
        <authorList>
            <person name="Sayadi A."/>
        </authorList>
    </citation>
    <scope>NUCLEOTIDE SEQUENCE</scope>
</reference>